<organism evidence="2 3">
    <name type="scientific">Azorhizobium oxalatiphilum</name>
    <dbReference type="NCBI Taxonomy" id="980631"/>
    <lineage>
        <taxon>Bacteria</taxon>
        <taxon>Pseudomonadati</taxon>
        <taxon>Pseudomonadota</taxon>
        <taxon>Alphaproteobacteria</taxon>
        <taxon>Hyphomicrobiales</taxon>
        <taxon>Xanthobacteraceae</taxon>
        <taxon>Azorhizobium</taxon>
    </lineage>
</organism>
<feature type="compositionally biased region" description="Basic and acidic residues" evidence="1">
    <location>
        <begin position="16"/>
        <end position="27"/>
    </location>
</feature>
<accession>A0A917CEV4</accession>
<feature type="compositionally biased region" description="Basic residues" evidence="1">
    <location>
        <begin position="1"/>
        <end position="15"/>
    </location>
</feature>
<proteinExistence type="predicted"/>
<evidence type="ECO:0000313" key="3">
    <source>
        <dbReference type="Proteomes" id="UP000606044"/>
    </source>
</evidence>
<sequence>MSISRKPARAAKSRKTREDAKAGRTDRPAPANDFEPWLRETFADEGSFTSLVILVEIGETHVAPLASTFLNFIGDEITWPQVVSLFAGSGRKWDGVAFFPQLDGEGPLENDDARTRLRSIEQRVREDRLVLNEGQFFDGWGRRLQIEEISLS</sequence>
<gene>
    <name evidence="2" type="ORF">GCM10007301_53470</name>
</gene>
<feature type="region of interest" description="Disordered" evidence="1">
    <location>
        <begin position="1"/>
        <end position="33"/>
    </location>
</feature>
<dbReference type="Proteomes" id="UP000606044">
    <property type="component" value="Unassembled WGS sequence"/>
</dbReference>
<reference evidence="2" key="1">
    <citation type="journal article" date="2014" name="Int. J. Syst. Evol. Microbiol.">
        <title>Complete genome sequence of Corynebacterium casei LMG S-19264T (=DSM 44701T), isolated from a smear-ripened cheese.</title>
        <authorList>
            <consortium name="US DOE Joint Genome Institute (JGI-PGF)"/>
            <person name="Walter F."/>
            <person name="Albersmeier A."/>
            <person name="Kalinowski J."/>
            <person name="Ruckert C."/>
        </authorList>
    </citation>
    <scope>NUCLEOTIDE SEQUENCE</scope>
    <source>
        <strain evidence="2">CCM 7897</strain>
    </source>
</reference>
<evidence type="ECO:0000256" key="1">
    <source>
        <dbReference type="SAM" id="MobiDB-lite"/>
    </source>
</evidence>
<comment type="caution">
    <text evidence="2">The sequence shown here is derived from an EMBL/GenBank/DDBJ whole genome shotgun (WGS) entry which is preliminary data.</text>
</comment>
<name>A0A917CEV4_9HYPH</name>
<keyword evidence="3" id="KW-1185">Reference proteome</keyword>
<protein>
    <submittedName>
        <fullName evidence="2">Uncharacterized protein</fullName>
    </submittedName>
</protein>
<dbReference type="RefSeq" id="WP_244644690.1">
    <property type="nucleotide sequence ID" value="NZ_BMCT01000011.1"/>
</dbReference>
<evidence type="ECO:0000313" key="2">
    <source>
        <dbReference type="EMBL" id="GGF86858.1"/>
    </source>
</evidence>
<dbReference type="EMBL" id="BMCT01000011">
    <property type="protein sequence ID" value="GGF86858.1"/>
    <property type="molecule type" value="Genomic_DNA"/>
</dbReference>
<reference evidence="2" key="2">
    <citation type="submission" date="2020-09" db="EMBL/GenBank/DDBJ databases">
        <authorList>
            <person name="Sun Q."/>
            <person name="Sedlacek I."/>
        </authorList>
    </citation>
    <scope>NUCLEOTIDE SEQUENCE</scope>
    <source>
        <strain evidence="2">CCM 7897</strain>
    </source>
</reference>
<dbReference type="AlphaFoldDB" id="A0A917CEV4"/>